<feature type="transmembrane region" description="Helical" evidence="5">
    <location>
        <begin position="189"/>
        <end position="212"/>
    </location>
</feature>
<keyword evidence="3 5" id="KW-1133">Transmembrane helix</keyword>
<dbReference type="InterPro" id="IPR036259">
    <property type="entry name" value="MFS_trans_sf"/>
</dbReference>
<evidence type="ECO:0000256" key="2">
    <source>
        <dbReference type="ARBA" id="ARBA00022692"/>
    </source>
</evidence>
<comment type="subcellular location">
    <subcellularLocation>
        <location evidence="1">Membrane</location>
        <topology evidence="1">Multi-pass membrane protein</topology>
    </subcellularLocation>
</comment>
<dbReference type="PANTHER" id="PTHR23501:SF107">
    <property type="entry name" value="TRANSPORTER, PUTATIVE (AFU_ORTHOLOGUE AFUA_7G04730)-RELATED"/>
    <property type="match status" value="1"/>
</dbReference>
<dbReference type="EMBL" id="CAWUOM010000230">
    <property type="protein sequence ID" value="CAK7275415.1"/>
    <property type="molecule type" value="Genomic_DNA"/>
</dbReference>
<dbReference type="PANTHER" id="PTHR23501">
    <property type="entry name" value="MAJOR FACILITATOR SUPERFAMILY"/>
    <property type="match status" value="1"/>
</dbReference>
<organism evidence="6 7">
    <name type="scientific">Sporothrix epigloea</name>
    <dbReference type="NCBI Taxonomy" id="1892477"/>
    <lineage>
        <taxon>Eukaryota</taxon>
        <taxon>Fungi</taxon>
        <taxon>Dikarya</taxon>
        <taxon>Ascomycota</taxon>
        <taxon>Pezizomycotina</taxon>
        <taxon>Sordariomycetes</taxon>
        <taxon>Sordariomycetidae</taxon>
        <taxon>Ophiostomatales</taxon>
        <taxon>Ophiostomataceae</taxon>
        <taxon>Sporothrix</taxon>
    </lineage>
</organism>
<comment type="caution">
    <text evidence="6">The sequence shown here is derived from an EMBL/GenBank/DDBJ whole genome shotgun (WGS) entry which is preliminary data.</text>
</comment>
<dbReference type="Pfam" id="PF07690">
    <property type="entry name" value="MFS_1"/>
    <property type="match status" value="1"/>
</dbReference>
<protein>
    <recommendedName>
        <fullName evidence="8">Siderophore iron transporter</fullName>
    </recommendedName>
</protein>
<dbReference type="Gene3D" id="1.20.1250.20">
    <property type="entry name" value="MFS general substrate transporter like domains"/>
    <property type="match status" value="1"/>
</dbReference>
<evidence type="ECO:0000256" key="4">
    <source>
        <dbReference type="ARBA" id="ARBA00023136"/>
    </source>
</evidence>
<feature type="transmembrane region" description="Helical" evidence="5">
    <location>
        <begin position="62"/>
        <end position="81"/>
    </location>
</feature>
<evidence type="ECO:0008006" key="8">
    <source>
        <dbReference type="Google" id="ProtNLM"/>
    </source>
</evidence>
<keyword evidence="7" id="KW-1185">Reference proteome</keyword>
<evidence type="ECO:0000313" key="6">
    <source>
        <dbReference type="EMBL" id="CAK7275415.1"/>
    </source>
</evidence>
<evidence type="ECO:0000256" key="3">
    <source>
        <dbReference type="ARBA" id="ARBA00022989"/>
    </source>
</evidence>
<gene>
    <name evidence="6" type="ORF">SEPCBS57363_006670</name>
</gene>
<dbReference type="InterPro" id="IPR011701">
    <property type="entry name" value="MFS"/>
</dbReference>
<feature type="transmembrane region" description="Helical" evidence="5">
    <location>
        <begin position="275"/>
        <end position="295"/>
    </location>
</feature>
<name>A0ABP0E4B1_9PEZI</name>
<feature type="transmembrane region" description="Helical" evidence="5">
    <location>
        <begin position="101"/>
        <end position="119"/>
    </location>
</feature>
<evidence type="ECO:0000256" key="5">
    <source>
        <dbReference type="SAM" id="Phobius"/>
    </source>
</evidence>
<feature type="transmembrane region" description="Helical" evidence="5">
    <location>
        <begin position="218"/>
        <end position="239"/>
    </location>
</feature>
<evidence type="ECO:0000256" key="1">
    <source>
        <dbReference type="ARBA" id="ARBA00004141"/>
    </source>
</evidence>
<accession>A0ABP0E4B1</accession>
<reference evidence="6 7" key="1">
    <citation type="submission" date="2024-01" db="EMBL/GenBank/DDBJ databases">
        <authorList>
            <person name="Allen C."/>
            <person name="Tagirdzhanova G."/>
        </authorList>
    </citation>
    <scope>NUCLEOTIDE SEQUENCE [LARGE SCALE GENOMIC DNA]</scope>
    <source>
        <strain evidence="6 7">CBS 573.63</strain>
    </source>
</reference>
<feature type="transmembrane region" description="Helical" evidence="5">
    <location>
        <begin position="159"/>
        <end position="177"/>
    </location>
</feature>
<proteinExistence type="predicted"/>
<feature type="transmembrane region" description="Helical" evidence="5">
    <location>
        <begin position="131"/>
        <end position="153"/>
    </location>
</feature>
<keyword evidence="4 5" id="KW-0472">Membrane</keyword>
<evidence type="ECO:0000313" key="7">
    <source>
        <dbReference type="Proteomes" id="UP001642501"/>
    </source>
</evidence>
<dbReference type="SUPFAM" id="SSF103473">
    <property type="entry name" value="MFS general substrate transporter"/>
    <property type="match status" value="1"/>
</dbReference>
<feature type="transmembrane region" description="Helical" evidence="5">
    <location>
        <begin position="307"/>
        <end position="327"/>
    </location>
</feature>
<keyword evidence="2 5" id="KW-0812">Transmembrane</keyword>
<dbReference type="Proteomes" id="UP001642501">
    <property type="component" value="Unassembled WGS sequence"/>
</dbReference>
<sequence length="368" mass="40687">MASKIPVLATNAAIVIADNHSELDLIEQNEKEIAEHPDTITKDAQTGIRKAEAAALLWSKPALYGVFAWILFLFLVIYFMSALDGQLVYYIYAEFYAAPQVTQANLVARIIGGIVGVPLSKLLNTWGRAEALLLLITVYTVGLAALAGCNGPASFAAGYVLYKTAYSGLFFILNVFVADTSGLYNRAILIGFTGIPTYVSSLAGPPIVQMFINHGTWRWAYGAFAIISPVTMLPLAYVLKMYQKKAEARGIYTRPAKVDRTIWQTVVQHFVEFDFMGAFLLGASFLLMLLPFTLHGASKATYGSAQFIAPIVIGILLFPVFILWECYGLPSENGKYYIRWDLLKNRTVFGACMVADISFFNYDAWDSY</sequence>